<feature type="compositionally biased region" description="Pro residues" evidence="2">
    <location>
        <begin position="746"/>
        <end position="764"/>
    </location>
</feature>
<organism evidence="4 5">
    <name type="scientific">Cladonia borealis</name>
    <dbReference type="NCBI Taxonomy" id="184061"/>
    <lineage>
        <taxon>Eukaryota</taxon>
        <taxon>Fungi</taxon>
        <taxon>Dikarya</taxon>
        <taxon>Ascomycota</taxon>
        <taxon>Pezizomycotina</taxon>
        <taxon>Lecanoromycetes</taxon>
        <taxon>OSLEUM clade</taxon>
        <taxon>Lecanoromycetidae</taxon>
        <taxon>Lecanorales</taxon>
        <taxon>Lecanorineae</taxon>
        <taxon>Cladoniaceae</taxon>
        <taxon>Cladonia</taxon>
    </lineage>
</organism>
<feature type="compositionally biased region" description="Low complexity" evidence="2">
    <location>
        <begin position="880"/>
        <end position="898"/>
    </location>
</feature>
<gene>
    <name evidence="4" type="ORF">JMJ35_000484</name>
</gene>
<feature type="region of interest" description="Disordered" evidence="2">
    <location>
        <begin position="74"/>
        <end position="190"/>
    </location>
</feature>
<feature type="region of interest" description="Disordered" evidence="2">
    <location>
        <begin position="726"/>
        <end position="771"/>
    </location>
</feature>
<dbReference type="GO" id="GO:0003723">
    <property type="term" value="F:RNA binding"/>
    <property type="evidence" value="ECO:0007669"/>
    <property type="project" value="UniProtKB-UniRule"/>
</dbReference>
<dbReference type="InterPro" id="IPR052600">
    <property type="entry name" value="Nuc_rcpt_coact/corep"/>
</dbReference>
<dbReference type="SMART" id="SM00360">
    <property type="entry name" value="RRM"/>
    <property type="match status" value="1"/>
</dbReference>
<feature type="region of interest" description="Disordered" evidence="2">
    <location>
        <begin position="1"/>
        <end position="31"/>
    </location>
</feature>
<name>A0AA39RB98_9LECA</name>
<feature type="compositionally biased region" description="Polar residues" evidence="2">
    <location>
        <begin position="851"/>
        <end position="874"/>
    </location>
</feature>
<feature type="compositionally biased region" description="Polar residues" evidence="2">
    <location>
        <begin position="120"/>
        <end position="132"/>
    </location>
</feature>
<dbReference type="SUPFAM" id="SSF54928">
    <property type="entry name" value="RNA-binding domain, RBD"/>
    <property type="match status" value="1"/>
</dbReference>
<evidence type="ECO:0000313" key="4">
    <source>
        <dbReference type="EMBL" id="KAK0517329.1"/>
    </source>
</evidence>
<dbReference type="Gene3D" id="3.30.70.330">
    <property type="match status" value="1"/>
</dbReference>
<dbReference type="Proteomes" id="UP001166286">
    <property type="component" value="Unassembled WGS sequence"/>
</dbReference>
<feature type="domain" description="RRM" evidence="3">
    <location>
        <begin position="420"/>
        <end position="491"/>
    </location>
</feature>
<comment type="caution">
    <text evidence="4">The sequence shown here is derived from an EMBL/GenBank/DDBJ whole genome shotgun (WGS) entry which is preliminary data.</text>
</comment>
<feature type="compositionally biased region" description="Polar residues" evidence="2">
    <location>
        <begin position="160"/>
        <end position="188"/>
    </location>
</feature>
<keyword evidence="5" id="KW-1185">Reference proteome</keyword>
<dbReference type="PANTHER" id="PTHR23295:SF6">
    <property type="entry name" value="NEOSIN, ISOFORM A"/>
    <property type="match status" value="1"/>
</dbReference>
<evidence type="ECO:0000256" key="2">
    <source>
        <dbReference type="SAM" id="MobiDB-lite"/>
    </source>
</evidence>
<dbReference type="AlphaFoldDB" id="A0AA39RB98"/>
<dbReference type="Pfam" id="PF00076">
    <property type="entry name" value="RRM_1"/>
    <property type="match status" value="1"/>
</dbReference>
<dbReference type="PANTHER" id="PTHR23295">
    <property type="entry name" value="NUCLEAR RECEPTOR COACTIVATOR 5-RELATED"/>
    <property type="match status" value="1"/>
</dbReference>
<reference evidence="4" key="1">
    <citation type="submission" date="2023-03" db="EMBL/GenBank/DDBJ databases">
        <title>Complete genome of Cladonia borealis.</title>
        <authorList>
            <person name="Park H."/>
        </authorList>
    </citation>
    <scope>NUCLEOTIDE SEQUENCE</scope>
    <source>
        <strain evidence="4">ANT050790</strain>
    </source>
</reference>
<dbReference type="InterPro" id="IPR012677">
    <property type="entry name" value="Nucleotide-bd_a/b_plait_sf"/>
</dbReference>
<dbReference type="InterPro" id="IPR035979">
    <property type="entry name" value="RBD_domain_sf"/>
</dbReference>
<accession>A0AA39RB98</accession>
<evidence type="ECO:0000256" key="1">
    <source>
        <dbReference type="PROSITE-ProRule" id="PRU00176"/>
    </source>
</evidence>
<feature type="compositionally biased region" description="Polar residues" evidence="2">
    <location>
        <begin position="254"/>
        <end position="263"/>
    </location>
</feature>
<feature type="compositionally biased region" description="Polar residues" evidence="2">
    <location>
        <begin position="74"/>
        <end position="94"/>
    </location>
</feature>
<sequence>MSSSPPAEAPHFRGKTLTPESPVPVHVPEPQNIPVLQKQTDEVFNLMSTHMAQPSEPGNVQNILYDAYQQYDSQGVPSTSDVGGSESKNISHGSQEGAESRRGENGGHDYTLANIGKAWEQQQESHTPQNHLPSKLHPSASVGVHESLSAHDQKSLTPLFPSQNQDSAAASHVSSSPFENAQDASVSQGARELEAGLPLKPDSQGQNQDASINGEGVNYQTLLDHLSPPLSTASREENITSFTSPFRSGIPNVSDPSTSQTPIATLPIPLGLPPRPPPQEKPAIHPNYTPGEDIRSYHNPSAQNSNPQAPYNTQQGNSQRPLQNFVQNNEVAPNGLPPPPLATFQQPLSNPNQAQSSPQLIQHRQKENQGRNVARPAQTAYDGEDEYPRRPEVEKLYEEFLHDEAIYVAEGTWDRFPQGSRLFVGNLFTEKATKRDIFYIFHKYGRLAQISMKSAYGFVQYHDANACFQALQNEQGIEIRGRKIHLEISKPQKNKNNAVATAAGDNLRAGYNRRSRSPDYRLGVTGRGQGQRLGIDRGVVPHSFDRRVRDDYRPNRSPSPRGFRGRDNFRGRERSPERYFRGRSRSPYDRNGRYRSRSPRARIPEAEAAMPMSRRNSRDVPDVQIILVEEIDRTFVGYIRQAFLDRGLRCDILQLPRVSLEVVIKRQIVEGVQAIVQISRTSQVTGKIPLQVYDRSGGVDNVRFDDYADLDANVAAEVVLRAKSTHLPPAPTPAQYAAPPSYGQPHYPPQAPQPPQPQQMPPQQPQSGGDLAKLITTLDGPALQNLLGAMSRTPQTPTTPQQYPQASPHPNQSQNLASLLHSVARQQPVQQGYQYGPGQSQQQQQQQQQQHSAYSASTPNTPFANNPAFSSLMNNGGGRPPSQGMSPQQQPAEQQNLQSMLAQLAKYKQ</sequence>
<evidence type="ECO:0000313" key="5">
    <source>
        <dbReference type="Proteomes" id="UP001166286"/>
    </source>
</evidence>
<dbReference type="EMBL" id="JAFEKC020000001">
    <property type="protein sequence ID" value="KAK0517329.1"/>
    <property type="molecule type" value="Genomic_DNA"/>
</dbReference>
<feature type="compositionally biased region" description="Low complexity" evidence="2">
    <location>
        <begin position="832"/>
        <end position="850"/>
    </location>
</feature>
<feature type="compositionally biased region" description="Low complexity" evidence="2">
    <location>
        <begin position="793"/>
        <end position="805"/>
    </location>
</feature>
<evidence type="ECO:0000259" key="3">
    <source>
        <dbReference type="PROSITE" id="PS50102"/>
    </source>
</evidence>
<keyword evidence="1" id="KW-0694">RNA-binding</keyword>
<dbReference type="InterPro" id="IPR000504">
    <property type="entry name" value="RRM_dom"/>
</dbReference>
<feature type="region of interest" description="Disordered" evidence="2">
    <location>
        <begin position="505"/>
        <end position="615"/>
    </location>
</feature>
<proteinExistence type="predicted"/>
<feature type="compositionally biased region" description="Polar residues" evidence="2">
    <location>
        <begin position="298"/>
        <end position="331"/>
    </location>
</feature>
<feature type="compositionally biased region" description="Basic and acidic residues" evidence="2">
    <location>
        <begin position="564"/>
        <end position="592"/>
    </location>
</feature>
<dbReference type="PROSITE" id="PS50102">
    <property type="entry name" value="RRM"/>
    <property type="match status" value="1"/>
</dbReference>
<feature type="region of interest" description="Disordered" evidence="2">
    <location>
        <begin position="832"/>
        <end position="909"/>
    </location>
</feature>
<feature type="region of interest" description="Disordered" evidence="2">
    <location>
        <begin position="242"/>
        <end position="386"/>
    </location>
</feature>
<feature type="compositionally biased region" description="Basic and acidic residues" evidence="2">
    <location>
        <begin position="98"/>
        <end position="107"/>
    </location>
</feature>
<feature type="compositionally biased region" description="Polar residues" evidence="2">
    <location>
        <begin position="343"/>
        <end position="362"/>
    </location>
</feature>
<feature type="region of interest" description="Disordered" evidence="2">
    <location>
        <begin position="790"/>
        <end position="813"/>
    </location>
</feature>
<protein>
    <recommendedName>
        <fullName evidence="3">RRM domain-containing protein</fullName>
    </recommendedName>
</protein>
<feature type="compositionally biased region" description="Basic and acidic residues" evidence="2">
    <location>
        <begin position="543"/>
        <end position="554"/>
    </location>
</feature>
<feature type="compositionally biased region" description="Pro residues" evidence="2">
    <location>
        <begin position="270"/>
        <end position="280"/>
    </location>
</feature>